<keyword evidence="1" id="KW-0880">Kelch repeat</keyword>
<accession>A0A8J1Y3M9</accession>
<dbReference type="SMART" id="SM00225">
    <property type="entry name" value="BTB"/>
    <property type="match status" value="1"/>
</dbReference>
<proteinExistence type="predicted"/>
<dbReference type="EMBL" id="CAIIXF020000007">
    <property type="protein sequence ID" value="CAH1788738.1"/>
    <property type="molecule type" value="Genomic_DNA"/>
</dbReference>
<reference evidence="3" key="1">
    <citation type="submission" date="2022-03" db="EMBL/GenBank/DDBJ databases">
        <authorList>
            <person name="Martin C."/>
        </authorList>
    </citation>
    <scope>NUCLEOTIDE SEQUENCE</scope>
</reference>
<evidence type="ECO:0000313" key="4">
    <source>
        <dbReference type="Proteomes" id="UP000749559"/>
    </source>
</evidence>
<keyword evidence="2" id="KW-0677">Repeat</keyword>
<dbReference type="Gene3D" id="1.25.40.420">
    <property type="match status" value="1"/>
</dbReference>
<evidence type="ECO:0000256" key="1">
    <source>
        <dbReference type="ARBA" id="ARBA00022441"/>
    </source>
</evidence>
<dbReference type="Proteomes" id="UP000749559">
    <property type="component" value="Unassembled WGS sequence"/>
</dbReference>
<dbReference type="Pfam" id="PF00651">
    <property type="entry name" value="BTB"/>
    <property type="match status" value="1"/>
</dbReference>
<sequence>MATAFKDDREKAEHQRKMNKYHGVKNFSEKTIRKIENMKQDETLTDYTIVVEGEEFKVHKLMLVCYSDYFQAMLTRVGMKESQEDSVILQDETITKAGFDVFLDLAYSGRVLIKGAILRDTVACMSHLQVQEGLTICEDFIKNNLSTWNFLEFLNIAEDYVLEKSIAFCYEFILPHFVWYFENIPDHATQLTVKQFENIIPKDGVINESEKKVFDVVCQWLEHDEENRLQYVPLLMQHVRFSIMNPNDLDLVKKVEYVKNDPDCKAFLKEALDYQSAPLPRQLAMQNSRTEVRSNPSLFMLTEKQDGAPYNKAYSLKFRFTSGHLMGTKYRELAYCLKETVLPSIAVCRGFIFVCGGFQKANKAAVSDCCFYDPRFNRWCELPKMQDARADFALVPYKDEMLIAVGGTRLKIHVLGLGDLITQSVEIFMLDTQQWSMITALPDRIPVKNGIPMNEKNMIYVISTKYNENGHFNLLLGLKINDDGSFQWETLEEWTTRYGHRRPMLGKCADKVYLVDKTGSNSLYYEEAFVQPKQYDRKNWNIGFDTHVTCIGDFKAICMENDRLYAIVEDKRGDAYLTKEEIQNSTLKFEEFFQFCDFPPGIERENDKMQMVLAKIPCCFLPQG</sequence>
<dbReference type="Pfam" id="PF01344">
    <property type="entry name" value="Kelch_1"/>
    <property type="match status" value="1"/>
</dbReference>
<dbReference type="InterPro" id="IPR015915">
    <property type="entry name" value="Kelch-typ_b-propeller"/>
</dbReference>
<dbReference type="OrthoDB" id="6136010at2759"/>
<dbReference type="SUPFAM" id="SSF54695">
    <property type="entry name" value="POZ domain"/>
    <property type="match status" value="1"/>
</dbReference>
<dbReference type="Gene3D" id="3.30.710.10">
    <property type="entry name" value="Potassium Channel Kv1.1, Chain A"/>
    <property type="match status" value="1"/>
</dbReference>
<dbReference type="Pfam" id="PF07707">
    <property type="entry name" value="BACK"/>
    <property type="match status" value="1"/>
</dbReference>
<keyword evidence="4" id="KW-1185">Reference proteome</keyword>
<dbReference type="InterPro" id="IPR000210">
    <property type="entry name" value="BTB/POZ_dom"/>
</dbReference>
<gene>
    <name evidence="3" type="ORF">OFUS_LOCUS14214</name>
</gene>
<dbReference type="AlphaFoldDB" id="A0A8J1Y3M9"/>
<protein>
    <submittedName>
        <fullName evidence="3">Uncharacterized protein</fullName>
    </submittedName>
</protein>
<dbReference type="PROSITE" id="PS50097">
    <property type="entry name" value="BTB"/>
    <property type="match status" value="1"/>
</dbReference>
<organism evidence="3 4">
    <name type="scientific">Owenia fusiformis</name>
    <name type="common">Polychaete worm</name>
    <dbReference type="NCBI Taxonomy" id="6347"/>
    <lineage>
        <taxon>Eukaryota</taxon>
        <taxon>Metazoa</taxon>
        <taxon>Spiralia</taxon>
        <taxon>Lophotrochozoa</taxon>
        <taxon>Annelida</taxon>
        <taxon>Polychaeta</taxon>
        <taxon>Sedentaria</taxon>
        <taxon>Canalipalpata</taxon>
        <taxon>Sabellida</taxon>
        <taxon>Oweniida</taxon>
        <taxon>Oweniidae</taxon>
        <taxon>Owenia</taxon>
    </lineage>
</organism>
<dbReference type="InterPro" id="IPR006652">
    <property type="entry name" value="Kelch_1"/>
</dbReference>
<dbReference type="SMART" id="SM00875">
    <property type="entry name" value="BACK"/>
    <property type="match status" value="1"/>
</dbReference>
<dbReference type="InterPro" id="IPR011705">
    <property type="entry name" value="BACK"/>
</dbReference>
<dbReference type="InterPro" id="IPR011333">
    <property type="entry name" value="SKP1/BTB/POZ_sf"/>
</dbReference>
<dbReference type="Gene3D" id="2.120.10.80">
    <property type="entry name" value="Kelch-type beta propeller"/>
    <property type="match status" value="1"/>
</dbReference>
<dbReference type="PANTHER" id="PTHR45632:SF3">
    <property type="entry name" value="KELCH-LIKE PROTEIN 32"/>
    <property type="match status" value="1"/>
</dbReference>
<comment type="caution">
    <text evidence="3">The sequence shown here is derived from an EMBL/GenBank/DDBJ whole genome shotgun (WGS) entry which is preliminary data.</text>
</comment>
<dbReference type="SUPFAM" id="SSF117281">
    <property type="entry name" value="Kelch motif"/>
    <property type="match status" value="1"/>
</dbReference>
<dbReference type="PANTHER" id="PTHR45632">
    <property type="entry name" value="LD33804P"/>
    <property type="match status" value="1"/>
</dbReference>
<name>A0A8J1Y3M9_OWEFU</name>
<evidence type="ECO:0000256" key="2">
    <source>
        <dbReference type="ARBA" id="ARBA00022737"/>
    </source>
</evidence>
<evidence type="ECO:0000313" key="3">
    <source>
        <dbReference type="EMBL" id="CAH1788738.1"/>
    </source>
</evidence>